<evidence type="ECO:0000259" key="1">
    <source>
        <dbReference type="Pfam" id="PF19278"/>
    </source>
</evidence>
<sequence>MIHFHPLPVPLVRNVIYTTPFLHMRYDGTDCALMVTPSDTVQHFESRHGNFLMSFTSRYKQEFGFIIPERSIIVDDVRIRGIGRARTVSQTKLPEAQVLPTVLEVVNCYFDGENMSTQVFKLGDLTFGHSLDGPAVLVDESSTILVEPGCTARITQYGDVEIMVGQDIKRDLGPELDTIRLSVFSHRFMSIAEQMGRVLHWRDERPVQERLMEHRRTAVAGNKQNPLGST</sequence>
<dbReference type="Proteomes" id="UP001174909">
    <property type="component" value="Unassembled WGS sequence"/>
</dbReference>
<evidence type="ECO:0000313" key="2">
    <source>
        <dbReference type="EMBL" id="CAI7991085.1"/>
    </source>
</evidence>
<accession>A0AA35QU39</accession>
<proteinExistence type="predicted"/>
<name>A0AA35QU39_GEOBA</name>
<dbReference type="InterPro" id="IPR045079">
    <property type="entry name" value="Oxoprolinase-like"/>
</dbReference>
<protein>
    <submittedName>
        <fullName evidence="2">5-oxoprolinase</fullName>
    </submittedName>
</protein>
<dbReference type="EMBL" id="CASHTH010000103">
    <property type="protein sequence ID" value="CAI7991085.1"/>
    <property type="molecule type" value="Genomic_DNA"/>
</dbReference>
<evidence type="ECO:0000313" key="3">
    <source>
        <dbReference type="Proteomes" id="UP001174909"/>
    </source>
</evidence>
<dbReference type="GO" id="GO:0005829">
    <property type="term" value="C:cytosol"/>
    <property type="evidence" value="ECO:0007669"/>
    <property type="project" value="TreeGrafter"/>
</dbReference>
<organism evidence="2 3">
    <name type="scientific">Geodia barretti</name>
    <name type="common">Barrett's horny sponge</name>
    <dbReference type="NCBI Taxonomy" id="519541"/>
    <lineage>
        <taxon>Eukaryota</taxon>
        <taxon>Metazoa</taxon>
        <taxon>Porifera</taxon>
        <taxon>Demospongiae</taxon>
        <taxon>Heteroscleromorpha</taxon>
        <taxon>Tetractinellida</taxon>
        <taxon>Astrophorina</taxon>
        <taxon>Geodiidae</taxon>
        <taxon>Geodia</taxon>
    </lineage>
</organism>
<gene>
    <name evidence="2" type="ORF">GBAR_LOCUS622</name>
</gene>
<reference evidence="2" key="1">
    <citation type="submission" date="2023-03" db="EMBL/GenBank/DDBJ databases">
        <authorList>
            <person name="Steffen K."/>
            <person name="Cardenas P."/>
        </authorList>
    </citation>
    <scope>NUCLEOTIDE SEQUENCE</scope>
</reference>
<dbReference type="GO" id="GO:0006749">
    <property type="term" value="P:glutathione metabolic process"/>
    <property type="evidence" value="ECO:0007669"/>
    <property type="project" value="TreeGrafter"/>
</dbReference>
<dbReference type="AlphaFoldDB" id="A0AA35QU39"/>
<dbReference type="Pfam" id="PF19278">
    <property type="entry name" value="Hydant_A_C"/>
    <property type="match status" value="1"/>
</dbReference>
<dbReference type="InterPro" id="IPR049517">
    <property type="entry name" value="ACX-like_C"/>
</dbReference>
<keyword evidence="3" id="KW-1185">Reference proteome</keyword>
<comment type="caution">
    <text evidence="2">The sequence shown here is derived from an EMBL/GenBank/DDBJ whole genome shotgun (WGS) entry which is preliminary data.</text>
</comment>
<dbReference type="GO" id="GO:0017168">
    <property type="term" value="F:5-oxoprolinase (ATP-hydrolyzing) activity"/>
    <property type="evidence" value="ECO:0007669"/>
    <property type="project" value="TreeGrafter"/>
</dbReference>
<feature type="domain" description="Acetophenone carboxylase-like C-terminal" evidence="1">
    <location>
        <begin position="17"/>
        <end position="156"/>
    </location>
</feature>
<dbReference type="PANTHER" id="PTHR11365">
    <property type="entry name" value="5-OXOPROLINASE RELATED"/>
    <property type="match status" value="1"/>
</dbReference>
<dbReference type="PANTHER" id="PTHR11365:SF2">
    <property type="entry name" value="5-OXOPROLINASE"/>
    <property type="match status" value="1"/>
</dbReference>